<dbReference type="InterPro" id="IPR042165">
    <property type="entry name" value="PTPMT1"/>
</dbReference>
<dbReference type="PANTHER" id="PTHR46712">
    <property type="entry name" value="PHOSPHATIDYLGLYCEROPHOSPHATASE AND PROTEIN-TYROSINE PHOSPHATASE 1"/>
    <property type="match status" value="1"/>
</dbReference>
<proteinExistence type="predicted"/>
<evidence type="ECO:0000313" key="1">
    <source>
        <dbReference type="Ensembl" id="ENSCJAP00000081825.1"/>
    </source>
</evidence>
<dbReference type="GO" id="GO:0008962">
    <property type="term" value="F:phosphatidylglycerophosphatase activity"/>
    <property type="evidence" value="ECO:0007669"/>
    <property type="project" value="TreeGrafter"/>
</dbReference>
<keyword evidence="2" id="KW-1185">Reference proteome</keyword>
<reference evidence="1 2" key="1">
    <citation type="submission" date="2009-03" db="EMBL/GenBank/DDBJ databases">
        <authorList>
            <person name="Warren W."/>
            <person name="Ye L."/>
            <person name="Minx P."/>
            <person name="Worley K."/>
            <person name="Gibbs R."/>
            <person name="Wilson R.K."/>
        </authorList>
    </citation>
    <scope>NUCLEOTIDE SEQUENCE [LARGE SCALE GENOMIC DNA]</scope>
</reference>
<sequence>MAFTALLQAGLARVLFYPTLLYTLFRGKVPGRAHRNWYHRIDHTVLLGALPLRKMTRQVSRAGKPGSLPRPCGAVPVGSLGSAPSMLSHLFASAAGTGRERARGDHHERGVDKVPVQLFTGVEETWSRAAAAQHSRHDWDPHFGQPPEGSPICSQVPVAGPVCLRAL</sequence>
<gene>
    <name evidence="1" type="primary">PTPMT1</name>
</gene>
<accession>A0A8I4A0T4</accession>
<dbReference type="GO" id="GO:0004721">
    <property type="term" value="F:phosphoprotein phosphatase activity"/>
    <property type="evidence" value="ECO:0007669"/>
    <property type="project" value="InterPro"/>
</dbReference>
<organism evidence="1 2">
    <name type="scientific">Callithrix jacchus</name>
    <name type="common">White-tufted-ear marmoset</name>
    <name type="synonym">Simia Jacchus</name>
    <dbReference type="NCBI Taxonomy" id="9483"/>
    <lineage>
        <taxon>Eukaryota</taxon>
        <taxon>Metazoa</taxon>
        <taxon>Chordata</taxon>
        <taxon>Craniata</taxon>
        <taxon>Vertebrata</taxon>
        <taxon>Euteleostomi</taxon>
        <taxon>Mammalia</taxon>
        <taxon>Eutheria</taxon>
        <taxon>Euarchontoglires</taxon>
        <taxon>Primates</taxon>
        <taxon>Haplorrhini</taxon>
        <taxon>Platyrrhini</taxon>
        <taxon>Cebidae</taxon>
        <taxon>Callitrichinae</taxon>
        <taxon>Callithrix</taxon>
        <taxon>Callithrix</taxon>
    </lineage>
</organism>
<dbReference type="Ensembl" id="ENSCJAT00000148038.1">
    <property type="protein sequence ID" value="ENSCJAP00000081825.1"/>
    <property type="gene ID" value="ENSCJAG00000020163.5"/>
</dbReference>
<protein>
    <submittedName>
        <fullName evidence="1">Protein tyrosine phosphatase mitochondrial 1</fullName>
    </submittedName>
</protein>
<dbReference type="GeneTree" id="ENSGT00390000014065"/>
<dbReference type="Proteomes" id="UP000008225">
    <property type="component" value="Chromosome 11"/>
</dbReference>
<reference evidence="1" key="2">
    <citation type="submission" date="2025-08" db="UniProtKB">
        <authorList>
            <consortium name="Ensembl"/>
        </authorList>
    </citation>
    <scope>IDENTIFICATION</scope>
</reference>
<evidence type="ECO:0000313" key="2">
    <source>
        <dbReference type="Proteomes" id="UP000008225"/>
    </source>
</evidence>
<dbReference type="AlphaFoldDB" id="A0A8I4A0T4"/>
<dbReference type="GO" id="GO:0004439">
    <property type="term" value="F:phosphatidylinositol-4,5-bisphosphate 5-phosphatase activity"/>
    <property type="evidence" value="ECO:0007669"/>
    <property type="project" value="TreeGrafter"/>
</dbReference>
<dbReference type="GO" id="GO:0005739">
    <property type="term" value="C:mitochondrion"/>
    <property type="evidence" value="ECO:0007669"/>
    <property type="project" value="TreeGrafter"/>
</dbReference>
<reference evidence="1" key="3">
    <citation type="submission" date="2025-09" db="UniProtKB">
        <authorList>
            <consortium name="Ensembl"/>
        </authorList>
    </citation>
    <scope>IDENTIFICATION</scope>
</reference>
<dbReference type="PANTHER" id="PTHR46712:SF1">
    <property type="entry name" value="PHOSPHATIDYLGLYCEROPHOSPHATASE AND PROTEIN-TYROSINE PHOSPHATASE 1"/>
    <property type="match status" value="1"/>
</dbReference>
<name>A0A8I4A0T4_CALJA</name>